<feature type="region of interest" description="Disordered" evidence="1">
    <location>
        <begin position="422"/>
        <end position="452"/>
    </location>
</feature>
<comment type="caution">
    <text evidence="3">The sequence shown here is derived from an EMBL/GenBank/DDBJ whole genome shotgun (WGS) entry which is preliminary data.</text>
</comment>
<dbReference type="GO" id="GO:0003676">
    <property type="term" value="F:nucleic acid binding"/>
    <property type="evidence" value="ECO:0007669"/>
    <property type="project" value="InterPro"/>
</dbReference>
<dbReference type="PROSITE" id="PS50994">
    <property type="entry name" value="INTEGRASE"/>
    <property type="match status" value="1"/>
</dbReference>
<dbReference type="InterPro" id="IPR036397">
    <property type="entry name" value="RNaseH_sf"/>
</dbReference>
<protein>
    <submittedName>
        <fullName evidence="3">ISNCY family transposase</fullName>
    </submittedName>
</protein>
<name>A0A9D1GBA5_9FIRM</name>
<organism evidence="3 4">
    <name type="scientific">Candidatus Onthousia faecipullorum</name>
    <dbReference type="NCBI Taxonomy" id="2840887"/>
    <lineage>
        <taxon>Bacteria</taxon>
        <taxon>Bacillati</taxon>
        <taxon>Bacillota</taxon>
        <taxon>Bacilli</taxon>
        <taxon>Candidatus Onthousia</taxon>
    </lineage>
</organism>
<dbReference type="EMBL" id="DVKQ01000079">
    <property type="protein sequence ID" value="HIT38045.1"/>
    <property type="molecule type" value="Genomic_DNA"/>
</dbReference>
<dbReference type="Proteomes" id="UP000886833">
    <property type="component" value="Unassembled WGS sequence"/>
</dbReference>
<dbReference type="AlphaFoldDB" id="A0A9D1GBA5"/>
<evidence type="ECO:0000313" key="4">
    <source>
        <dbReference type="Proteomes" id="UP000886833"/>
    </source>
</evidence>
<dbReference type="InterPro" id="IPR012337">
    <property type="entry name" value="RNaseH-like_sf"/>
</dbReference>
<dbReference type="Gene3D" id="3.30.420.10">
    <property type="entry name" value="Ribonuclease H-like superfamily/Ribonuclease H"/>
    <property type="match status" value="1"/>
</dbReference>
<evidence type="ECO:0000256" key="1">
    <source>
        <dbReference type="SAM" id="MobiDB-lite"/>
    </source>
</evidence>
<feature type="domain" description="Integrase catalytic" evidence="2">
    <location>
        <begin position="169"/>
        <end position="345"/>
    </location>
</feature>
<dbReference type="SUPFAM" id="SSF53098">
    <property type="entry name" value="Ribonuclease H-like"/>
    <property type="match status" value="1"/>
</dbReference>
<dbReference type="NCBIfam" id="NF033594">
    <property type="entry name" value="transpos_ISNCY_2"/>
    <property type="match status" value="1"/>
</dbReference>
<reference evidence="3" key="1">
    <citation type="submission" date="2020-10" db="EMBL/GenBank/DDBJ databases">
        <authorList>
            <person name="Gilroy R."/>
        </authorList>
    </citation>
    <scope>NUCLEOTIDE SEQUENCE</scope>
    <source>
        <strain evidence="3">CHK195-26880</strain>
    </source>
</reference>
<sequence length="452" mass="53661">MDLNEKEQHTYETIGKVVNGTMTRKEAMVELHKSRQQIYNLIKVYKNEGKDGFVHKNRGKQSDKKIDRGIIEELEQLYMVDYYDYNFTAFYDELSEKEKYKDKYAISYSTLYREFLNDDIISPISHKETVRLYNERMEKAINGEEKIQEEIVELFQSRQISFEKAHTRRSSNKFGFGQEVQMDACEKIWFGNVVTYLHLAVDKGTKKVLFGWFEYEELTRGYFILLYNIIINYGIPEKIKADNRNSFSNNKNQVDTTQFGSICNVLGIQLETTSIPTGKPNVERENGTFKNRLIAELRHEGITEIDEANKYLNEIFIPKMNKKFSYEIDSKTSKMKPNNYSLEELNLIISEKYTRIIDNASSIKYNNKYYVPINPKTGEVTCFMKKTECTFIITYNAEYWCKIEDNYYMMLEIQDRNTTMKKEIDNNNPTEKKKYIPPENHPWRKDMMLRKH</sequence>
<evidence type="ECO:0000259" key="2">
    <source>
        <dbReference type="PROSITE" id="PS50994"/>
    </source>
</evidence>
<reference evidence="3" key="2">
    <citation type="journal article" date="2021" name="PeerJ">
        <title>Extensive microbial diversity within the chicken gut microbiome revealed by metagenomics and culture.</title>
        <authorList>
            <person name="Gilroy R."/>
            <person name="Ravi A."/>
            <person name="Getino M."/>
            <person name="Pursley I."/>
            <person name="Horton D.L."/>
            <person name="Alikhan N.F."/>
            <person name="Baker D."/>
            <person name="Gharbi K."/>
            <person name="Hall N."/>
            <person name="Watson M."/>
            <person name="Adriaenssens E.M."/>
            <person name="Foster-Nyarko E."/>
            <person name="Jarju S."/>
            <person name="Secka A."/>
            <person name="Antonio M."/>
            <person name="Oren A."/>
            <person name="Chaudhuri R.R."/>
            <person name="La Ragione R."/>
            <person name="Hildebrand F."/>
            <person name="Pallen M.J."/>
        </authorList>
    </citation>
    <scope>NUCLEOTIDE SEQUENCE</scope>
    <source>
        <strain evidence="3">CHK195-26880</strain>
    </source>
</reference>
<evidence type="ECO:0000313" key="3">
    <source>
        <dbReference type="EMBL" id="HIT38045.1"/>
    </source>
</evidence>
<accession>A0A9D1GBA5</accession>
<dbReference type="GO" id="GO:0015074">
    <property type="term" value="P:DNA integration"/>
    <property type="evidence" value="ECO:0007669"/>
    <property type="project" value="InterPro"/>
</dbReference>
<dbReference type="InterPro" id="IPR001584">
    <property type="entry name" value="Integrase_cat-core"/>
</dbReference>
<gene>
    <name evidence="3" type="ORF">IAB59_06190</name>
</gene>
<proteinExistence type="predicted"/>
<dbReference type="InterPro" id="IPR047797">
    <property type="entry name" value="ISNCY_transpos"/>
</dbReference>